<keyword evidence="15" id="KW-1185">Reference proteome</keyword>
<dbReference type="PANTHER" id="PTHR10643:SF2">
    <property type="entry name" value="KINETOCHORE PROTEIN NDC80 HOMOLOG"/>
    <property type="match status" value="1"/>
</dbReference>
<evidence type="ECO:0000256" key="9">
    <source>
        <dbReference type="ARBA" id="ARBA00023328"/>
    </source>
</evidence>
<keyword evidence="3 10" id="KW-0132">Cell division</keyword>
<dbReference type="Gene3D" id="1.10.418.30">
    <property type="entry name" value="Ncd80 complex, Ncd80 subunit"/>
    <property type="match status" value="1"/>
</dbReference>
<comment type="subcellular location">
    <subcellularLocation>
        <location evidence="10">Chromosome</location>
        <location evidence="10">Centromere</location>
        <location evidence="10">Kinetochore</location>
    </subcellularLocation>
    <subcellularLocation>
        <location evidence="10">Nucleus</location>
    </subcellularLocation>
</comment>
<dbReference type="Proteomes" id="UP001498398">
    <property type="component" value="Unassembled WGS sequence"/>
</dbReference>
<dbReference type="InterPro" id="IPR038273">
    <property type="entry name" value="Ndc80_sf"/>
</dbReference>
<evidence type="ECO:0000259" key="13">
    <source>
        <dbReference type="Pfam" id="PF03801"/>
    </source>
</evidence>
<evidence type="ECO:0000256" key="6">
    <source>
        <dbReference type="ARBA" id="ARBA00023054"/>
    </source>
</evidence>
<keyword evidence="5 10" id="KW-0995">Kinetochore</keyword>
<feature type="coiled-coil region" evidence="11">
    <location>
        <begin position="283"/>
        <end position="362"/>
    </location>
</feature>
<accession>A0ABR1JUR5</accession>
<feature type="coiled-coil region" evidence="11">
    <location>
        <begin position="394"/>
        <end position="428"/>
    </location>
</feature>
<feature type="domain" description="Kinetochore protein Ndc80 CH" evidence="13">
    <location>
        <begin position="99"/>
        <end position="226"/>
    </location>
</feature>
<dbReference type="InterPro" id="IPR005550">
    <property type="entry name" value="Kinetochore_Ndc80"/>
</dbReference>
<evidence type="ECO:0000256" key="11">
    <source>
        <dbReference type="SAM" id="Coils"/>
    </source>
</evidence>
<keyword evidence="8 10" id="KW-0131">Cell cycle</keyword>
<keyword evidence="2 10" id="KW-0158">Chromosome</keyword>
<gene>
    <name evidence="14" type="primary">NDC80</name>
    <name evidence="14" type="ORF">VKT23_004007</name>
</gene>
<keyword evidence="6 11" id="KW-0175">Coiled coil</keyword>
<keyword evidence="7 10" id="KW-0539">Nucleus</keyword>
<feature type="coiled-coil region" evidence="11">
    <location>
        <begin position="518"/>
        <end position="609"/>
    </location>
</feature>
<keyword evidence="4 10" id="KW-0498">Mitosis</keyword>
<name>A0ABR1JUR5_9AGAR</name>
<evidence type="ECO:0000256" key="4">
    <source>
        <dbReference type="ARBA" id="ARBA00022776"/>
    </source>
</evidence>
<comment type="caution">
    <text evidence="14">The sequence shown here is derived from an EMBL/GenBank/DDBJ whole genome shotgun (WGS) entry which is preliminary data.</text>
</comment>
<protein>
    <recommendedName>
        <fullName evidence="10">Kinetochore protein NDC80</fullName>
    </recommendedName>
</protein>
<dbReference type="Pfam" id="PF03801">
    <property type="entry name" value="Ndc80_HEC"/>
    <property type="match status" value="1"/>
</dbReference>
<evidence type="ECO:0000256" key="1">
    <source>
        <dbReference type="ARBA" id="ARBA00007050"/>
    </source>
</evidence>
<dbReference type="Gene3D" id="6.10.250.1950">
    <property type="match status" value="1"/>
</dbReference>
<evidence type="ECO:0000256" key="10">
    <source>
        <dbReference type="RuleBase" id="RU368072"/>
    </source>
</evidence>
<evidence type="ECO:0000256" key="8">
    <source>
        <dbReference type="ARBA" id="ARBA00023306"/>
    </source>
</evidence>
<organism evidence="14 15">
    <name type="scientific">Marasmiellus scandens</name>
    <dbReference type="NCBI Taxonomy" id="2682957"/>
    <lineage>
        <taxon>Eukaryota</taxon>
        <taxon>Fungi</taxon>
        <taxon>Dikarya</taxon>
        <taxon>Basidiomycota</taxon>
        <taxon>Agaricomycotina</taxon>
        <taxon>Agaricomycetes</taxon>
        <taxon>Agaricomycetidae</taxon>
        <taxon>Agaricales</taxon>
        <taxon>Marasmiineae</taxon>
        <taxon>Omphalotaceae</taxon>
        <taxon>Marasmiellus</taxon>
    </lineage>
</organism>
<evidence type="ECO:0000313" key="15">
    <source>
        <dbReference type="Proteomes" id="UP001498398"/>
    </source>
</evidence>
<keyword evidence="9 10" id="KW-0137">Centromere</keyword>
<evidence type="ECO:0000256" key="2">
    <source>
        <dbReference type="ARBA" id="ARBA00022454"/>
    </source>
</evidence>
<comment type="subunit">
    <text evidence="10">Component of the NDC80 complex.</text>
</comment>
<feature type="compositionally biased region" description="Polar residues" evidence="12">
    <location>
        <begin position="54"/>
        <end position="75"/>
    </location>
</feature>
<dbReference type="PANTHER" id="PTHR10643">
    <property type="entry name" value="KINETOCHORE PROTEIN NDC80"/>
    <property type="match status" value="1"/>
</dbReference>
<evidence type="ECO:0000256" key="7">
    <source>
        <dbReference type="ARBA" id="ARBA00023242"/>
    </source>
</evidence>
<evidence type="ECO:0000256" key="5">
    <source>
        <dbReference type="ARBA" id="ARBA00022838"/>
    </source>
</evidence>
<dbReference type="EMBL" id="JBANRG010000004">
    <property type="protein sequence ID" value="KAK7466943.1"/>
    <property type="molecule type" value="Genomic_DNA"/>
</dbReference>
<comment type="function">
    <text evidence="10">Acts as a component of the essential kinetochore-associated NDC80 complex, which is required for chromosome segregation and spindle checkpoint activity.</text>
</comment>
<feature type="region of interest" description="Disordered" evidence="12">
    <location>
        <begin position="1"/>
        <end position="89"/>
    </location>
</feature>
<sequence>MDARRRSTMQPIDPNIRGTGIPMPSTVKKPAPSGRMSLAGPAIRAPYPIPPSTNPRQSMYRSQNSNPLLQSTSKANPYGKTPLSNSAARRDSLWHRGPAAAAPPTSQVAKDPRPLRDKAFQQKERQDILEYLKGAGLDITMQRLANIQSKDYRAIFEFLVQCLDPAQAIDPSNGKFEEGFINALKALRYPYVHQIDSKWLAAPASLHTWPMLLGVLHWLVELCKMRDFYMSSGHPTLQDSENIPEEFEDEIDHRALGFDYCEQSYVAWLNGADDFIEPQRIIEDRYEKKNQRVQQDLETKSRQYHEANTEYKKLKSSAAPVAELEAVHAGLLSDRVKFENVLKQIENKSKKLTEHIAYAESDLKQREEDLCKLQAEHDRLTGIVKEQNLSPEEATRMTTDYDTLSRNLEDLKQKLADSQKNVLSLEVNLSNRVGAAEEIVDLYMGLLSTLNLLPPLAPPLPDVDLTLELNTATSNLQQLLTGADIRKIIKPTLSNIAESKRSERASVENERLRVDNDLDQLSVECENVDSEIAVVEKKVLAINEQAENLHNAAQQDALGASQQAERLERDLAHARTAALANGMGVKSRLQTLQFQYKEQVEKVNRLKEETIRAIIKNSHDIAVFKGEVSQYLRELRECAESG</sequence>
<proteinExistence type="inferred from homology"/>
<evidence type="ECO:0000256" key="12">
    <source>
        <dbReference type="SAM" id="MobiDB-lite"/>
    </source>
</evidence>
<comment type="similarity">
    <text evidence="1 10">Belongs to the NDC80/HEC1 family.</text>
</comment>
<evidence type="ECO:0000313" key="14">
    <source>
        <dbReference type="EMBL" id="KAK7466943.1"/>
    </source>
</evidence>
<reference evidence="14 15" key="1">
    <citation type="submission" date="2024-01" db="EMBL/GenBank/DDBJ databases">
        <title>A draft genome for the cacao thread blight pathogen Marasmiellus scandens.</title>
        <authorList>
            <person name="Baruah I.K."/>
            <person name="Leung J."/>
            <person name="Bukari Y."/>
            <person name="Amoako-Attah I."/>
            <person name="Meinhardt L.W."/>
            <person name="Bailey B.A."/>
            <person name="Cohen S.P."/>
        </authorList>
    </citation>
    <scope>NUCLEOTIDE SEQUENCE [LARGE SCALE GENOMIC DNA]</scope>
    <source>
        <strain evidence="14 15">GH-19</strain>
    </source>
</reference>
<evidence type="ECO:0000256" key="3">
    <source>
        <dbReference type="ARBA" id="ARBA00022618"/>
    </source>
</evidence>
<dbReference type="InterPro" id="IPR055260">
    <property type="entry name" value="Ndc80_CH"/>
</dbReference>